<keyword evidence="3" id="KW-1185">Reference proteome</keyword>
<feature type="chain" id="PRO_5037227330" evidence="1">
    <location>
        <begin position="31"/>
        <end position="94"/>
    </location>
</feature>
<name>A0A919PFU5_9ACTN</name>
<dbReference type="Proteomes" id="UP000660611">
    <property type="component" value="Unassembled WGS sequence"/>
</dbReference>
<sequence>MNTVLRARVLGTAVLTALPLALLPALPVHAGPGSGTVESDAALAARWRVSPVFSLDGDGVRAKGILSGGNDSTLMLFQDWADVIRLYNAYPRTA</sequence>
<reference evidence="2" key="1">
    <citation type="submission" date="2021-01" db="EMBL/GenBank/DDBJ databases">
        <title>Whole genome shotgun sequence of Dactylosporangium siamense NBRC 106093.</title>
        <authorList>
            <person name="Komaki H."/>
            <person name="Tamura T."/>
        </authorList>
    </citation>
    <scope>NUCLEOTIDE SEQUENCE</scope>
    <source>
        <strain evidence="2">NBRC 106093</strain>
    </source>
</reference>
<dbReference type="RefSeq" id="WP_203844547.1">
    <property type="nucleotide sequence ID" value="NZ_BAAAVW010000002.1"/>
</dbReference>
<dbReference type="EMBL" id="BONQ01000015">
    <property type="protein sequence ID" value="GIG42602.1"/>
    <property type="molecule type" value="Genomic_DNA"/>
</dbReference>
<comment type="caution">
    <text evidence="2">The sequence shown here is derived from an EMBL/GenBank/DDBJ whole genome shotgun (WGS) entry which is preliminary data.</text>
</comment>
<feature type="signal peptide" evidence="1">
    <location>
        <begin position="1"/>
        <end position="30"/>
    </location>
</feature>
<gene>
    <name evidence="2" type="ORF">Dsi01nite_006430</name>
</gene>
<dbReference type="AlphaFoldDB" id="A0A919PFU5"/>
<evidence type="ECO:0000256" key="1">
    <source>
        <dbReference type="SAM" id="SignalP"/>
    </source>
</evidence>
<protein>
    <submittedName>
        <fullName evidence="2">Uncharacterized protein</fullName>
    </submittedName>
</protein>
<proteinExistence type="predicted"/>
<accession>A0A919PFU5</accession>
<evidence type="ECO:0000313" key="2">
    <source>
        <dbReference type="EMBL" id="GIG42602.1"/>
    </source>
</evidence>
<organism evidence="2 3">
    <name type="scientific">Dactylosporangium siamense</name>
    <dbReference type="NCBI Taxonomy" id="685454"/>
    <lineage>
        <taxon>Bacteria</taxon>
        <taxon>Bacillati</taxon>
        <taxon>Actinomycetota</taxon>
        <taxon>Actinomycetes</taxon>
        <taxon>Micromonosporales</taxon>
        <taxon>Micromonosporaceae</taxon>
        <taxon>Dactylosporangium</taxon>
    </lineage>
</organism>
<evidence type="ECO:0000313" key="3">
    <source>
        <dbReference type="Proteomes" id="UP000660611"/>
    </source>
</evidence>
<keyword evidence="1" id="KW-0732">Signal</keyword>